<protein>
    <submittedName>
        <fullName evidence="1">Uncharacterized protein</fullName>
    </submittedName>
</protein>
<name>A0ABX9SQP2_9GAMM</name>
<reference evidence="1 2" key="1">
    <citation type="submission" date="2018-10" db="EMBL/GenBank/DDBJ databases">
        <title>Genomic Encyclopedia of Archaeal and Bacterial Type Strains, Phase II (KMG-II): from individual species to whole genera.</title>
        <authorList>
            <person name="Goeker M."/>
        </authorList>
    </citation>
    <scope>NUCLEOTIDE SEQUENCE [LARGE SCALE GENOMIC DNA]</scope>
    <source>
        <strain evidence="1 2">DSM 15149</strain>
    </source>
</reference>
<comment type="caution">
    <text evidence="1">The sequence shown here is derived from an EMBL/GenBank/DDBJ whole genome shotgun (WGS) entry which is preliminary data.</text>
</comment>
<dbReference type="Proteomes" id="UP000280955">
    <property type="component" value="Unassembled WGS sequence"/>
</dbReference>
<dbReference type="RefSeq" id="WP_015834369.1">
    <property type="nucleotide sequence ID" value="NC_012962.1"/>
</dbReference>
<proteinExistence type="predicted"/>
<dbReference type="EMBL" id="RBLJ01000001">
    <property type="protein sequence ID" value="RKS65788.1"/>
    <property type="molecule type" value="Genomic_DNA"/>
</dbReference>
<dbReference type="InterPro" id="IPR045538">
    <property type="entry name" value="CIS_TMP"/>
</dbReference>
<evidence type="ECO:0000313" key="2">
    <source>
        <dbReference type="Proteomes" id="UP000280955"/>
    </source>
</evidence>
<gene>
    <name evidence="1" type="ORF">BDD30_0057</name>
</gene>
<dbReference type="Pfam" id="PF19268">
    <property type="entry name" value="CIS_TMP"/>
    <property type="match status" value="1"/>
</dbReference>
<accession>A0ABX9SQP2</accession>
<evidence type="ECO:0000313" key="1">
    <source>
        <dbReference type="EMBL" id="RKS65788.1"/>
    </source>
</evidence>
<organism evidence="1 2">
    <name type="scientific">Photorhabdus asymbiotica</name>
    <dbReference type="NCBI Taxonomy" id="291112"/>
    <lineage>
        <taxon>Bacteria</taxon>
        <taxon>Pseudomonadati</taxon>
        <taxon>Pseudomonadota</taxon>
        <taxon>Gammaproteobacteria</taxon>
        <taxon>Enterobacterales</taxon>
        <taxon>Morganellaceae</taxon>
        <taxon>Photorhabdus</taxon>
    </lineage>
</organism>
<keyword evidence="2" id="KW-1185">Reference proteome</keyword>
<sequence>MENIIEKFNINIEVSSEIIGESLLNSPLLMSREISNQLSEILLDYKEYNIALDKLVLNIGEIPYEIFEQQFYGRLGKLLNEKLTIIINDKLLVKNISTSLFPECFSEKRNPLLNRVIKNLPSNLVFEVHSMVKIESVNNKKQANILTSYLAYSFFNKSKLQQHLFSTSNNKLIESLYALFLTDQNRIPTAHKIGKGALILSALIWLYSNSNDYLPKPESTLLLQIEQDIKQGYLPLTLLITFFQNRNGGRVFCDWQYALWQIDIIKNHLGIKITSKEPHLREKIMLQPVNASDRSSVLISDEKLTIPLTITGAGLVLLWPLLTPLFSSFDLLDKKSFSDNLAQEIAFNLLEWLVWGDEMLLHQESSLSLLLCGIDHQTILERQVLIPEHKEKLNNWLQGICTQLFSWKKLGIDDMRQLFLQRQAALYYEDDGRWLLTVQREAYDVLLTQMPWPWPLNIVTLPWLAEPISITWEGISEPTDLSFW</sequence>